<name>A0AB34HNP1_ESCRO</name>
<reference evidence="2 3" key="1">
    <citation type="submission" date="2022-11" db="EMBL/GenBank/DDBJ databases">
        <title>Whole genome sequence of Eschrichtius robustus ER-17-0199.</title>
        <authorList>
            <person name="Bruniche-Olsen A."/>
            <person name="Black A.N."/>
            <person name="Fields C.J."/>
            <person name="Walden K."/>
            <person name="Dewoody J.A."/>
        </authorList>
    </citation>
    <scope>NUCLEOTIDE SEQUENCE [LARGE SCALE GENOMIC DNA]</scope>
    <source>
        <strain evidence="2">ER-17-0199</strain>
        <tissue evidence="2">Blubber</tissue>
    </source>
</reference>
<protein>
    <submittedName>
        <fullName evidence="2">Uncharacterized protein</fullName>
    </submittedName>
</protein>
<feature type="region of interest" description="Disordered" evidence="1">
    <location>
        <begin position="1"/>
        <end position="70"/>
    </location>
</feature>
<proteinExistence type="predicted"/>
<dbReference type="Proteomes" id="UP001159641">
    <property type="component" value="Unassembled WGS sequence"/>
</dbReference>
<feature type="compositionally biased region" description="Basic residues" evidence="1">
    <location>
        <begin position="59"/>
        <end position="70"/>
    </location>
</feature>
<feature type="non-terminal residue" evidence="2">
    <location>
        <position position="1"/>
    </location>
</feature>
<dbReference type="EMBL" id="JAIQCJ010001016">
    <property type="protein sequence ID" value="KAJ8793276.1"/>
    <property type="molecule type" value="Genomic_DNA"/>
</dbReference>
<evidence type="ECO:0000256" key="1">
    <source>
        <dbReference type="SAM" id="MobiDB-lite"/>
    </source>
</evidence>
<comment type="caution">
    <text evidence="2">The sequence shown here is derived from an EMBL/GenBank/DDBJ whole genome shotgun (WGS) entry which is preliminary data.</text>
</comment>
<gene>
    <name evidence="2" type="ORF">J1605_000271</name>
</gene>
<evidence type="ECO:0000313" key="2">
    <source>
        <dbReference type="EMBL" id="KAJ8793276.1"/>
    </source>
</evidence>
<dbReference type="AlphaFoldDB" id="A0AB34HNP1"/>
<keyword evidence="3" id="KW-1185">Reference proteome</keyword>
<organism evidence="2 3">
    <name type="scientific">Eschrichtius robustus</name>
    <name type="common">California gray whale</name>
    <name type="synonym">Eschrichtius gibbosus</name>
    <dbReference type="NCBI Taxonomy" id="9764"/>
    <lineage>
        <taxon>Eukaryota</taxon>
        <taxon>Metazoa</taxon>
        <taxon>Chordata</taxon>
        <taxon>Craniata</taxon>
        <taxon>Vertebrata</taxon>
        <taxon>Euteleostomi</taxon>
        <taxon>Mammalia</taxon>
        <taxon>Eutheria</taxon>
        <taxon>Laurasiatheria</taxon>
        <taxon>Artiodactyla</taxon>
        <taxon>Whippomorpha</taxon>
        <taxon>Cetacea</taxon>
        <taxon>Mysticeti</taxon>
        <taxon>Eschrichtiidae</taxon>
        <taxon>Eschrichtius</taxon>
    </lineage>
</organism>
<evidence type="ECO:0000313" key="3">
    <source>
        <dbReference type="Proteomes" id="UP001159641"/>
    </source>
</evidence>
<accession>A0AB34HNP1</accession>
<sequence>EGTRPTGSSLPDGLPPPLEPAAAVGHQTEHPRPLLPPPPIRARSGGAEGPPQAPPMHFSNHRSTARRRGL</sequence>